<evidence type="ECO:0000313" key="4">
    <source>
        <dbReference type="Proteomes" id="UP001321786"/>
    </source>
</evidence>
<keyword evidence="4" id="KW-1185">Reference proteome</keyword>
<accession>A0AAU9E4K0</accession>
<evidence type="ECO:0000313" key="3">
    <source>
        <dbReference type="EMBL" id="BEP29348.1"/>
    </source>
</evidence>
<proteinExistence type="predicted"/>
<evidence type="ECO:0008006" key="5">
    <source>
        <dbReference type="Google" id="ProtNLM"/>
    </source>
</evidence>
<organism evidence="3 4">
    <name type="scientific">Helicovermis profundi</name>
    <dbReference type="NCBI Taxonomy" id="3065157"/>
    <lineage>
        <taxon>Bacteria</taxon>
        <taxon>Bacillati</taxon>
        <taxon>Bacillota</taxon>
        <taxon>Clostridia</taxon>
        <taxon>Helicovermis</taxon>
    </lineage>
</organism>
<feature type="coiled-coil region" evidence="1">
    <location>
        <begin position="69"/>
        <end position="103"/>
    </location>
</feature>
<dbReference type="AlphaFoldDB" id="A0AAU9E4K0"/>
<name>A0AAU9E4K0_9FIRM</name>
<evidence type="ECO:0000256" key="1">
    <source>
        <dbReference type="SAM" id="Coils"/>
    </source>
</evidence>
<keyword evidence="2" id="KW-0472">Membrane</keyword>
<keyword evidence="1" id="KW-0175">Coiled coil</keyword>
<protein>
    <recommendedName>
        <fullName evidence="5">Helix-turn-helix domain-containing protein</fullName>
    </recommendedName>
</protein>
<evidence type="ECO:0000256" key="2">
    <source>
        <dbReference type="SAM" id="Phobius"/>
    </source>
</evidence>
<keyword evidence="2" id="KW-1133">Transmembrane helix</keyword>
<dbReference type="Proteomes" id="UP001321786">
    <property type="component" value="Chromosome"/>
</dbReference>
<dbReference type="KEGG" id="hprf:HLPR_16790"/>
<dbReference type="EMBL" id="AP028654">
    <property type="protein sequence ID" value="BEP29348.1"/>
    <property type="molecule type" value="Genomic_DNA"/>
</dbReference>
<reference evidence="3 4" key="1">
    <citation type="submission" date="2023-08" db="EMBL/GenBank/DDBJ databases">
        <title>Helicovermis profunda gen. nov., sp. nov., a novel mesophilic, fermentative bacterium within the Bacillota from a deep-sea hydrothermal vent chimney.</title>
        <authorList>
            <person name="Miyazaki U."/>
            <person name="Mizutani D."/>
            <person name="Hashimoto Y."/>
            <person name="Tame A."/>
            <person name="Sawayama S."/>
            <person name="Miyazaki J."/>
            <person name="Takai K."/>
            <person name="Nakagawa S."/>
        </authorList>
    </citation>
    <scope>NUCLEOTIDE SEQUENCE [LARGE SCALE GENOMIC DNA]</scope>
    <source>
        <strain evidence="3 4">S502</strain>
    </source>
</reference>
<dbReference type="RefSeq" id="WP_338534986.1">
    <property type="nucleotide sequence ID" value="NZ_AP028654.1"/>
</dbReference>
<sequence>MIGIISIIVGSVIIIVSYYLFQKELNKVKFDINKKYSFINNSNTKDVLINLEKVEDTINELNRSFYDIVSDLEGKYSIHEKQLDLFEEKLEKIELQNKIIDSDIKKIKSNLSKEIQGNKVKRISKENIEYENSEVKEVEELVNEKDYDLEKHILIPKNTKKRILLNDLNYEEKSIIRSKVIELRQTGYSLNQIAKKLDVGIGELQLILNLSKK</sequence>
<keyword evidence="2" id="KW-0812">Transmembrane</keyword>
<feature type="transmembrane region" description="Helical" evidence="2">
    <location>
        <begin position="6"/>
        <end position="21"/>
    </location>
</feature>
<gene>
    <name evidence="3" type="ORF">HLPR_16790</name>
</gene>